<sequence length="205" mass="23110">MKLPNEADIVIAKALNEISPKLKTAFVIGPLQSKRGLDEFFESRVLWEDALDWPYDKDIVLWFLSKRANAAINRWLQNSKLSVLAGVSPLLTGSVLVSRERIDHIREHRDNQAVGTLAVVELLRQLFVEGAPTFCANKSTGDRKQGYDQQLVMFNSTYKSKNKEVSGQFPAAILSFSAEPVPHLKIETAYWMHSRKAETLRKGAL</sequence>
<gene>
    <name evidence="1" type="ordered locus">Pnap_4923</name>
</gene>
<reference evidence="2" key="1">
    <citation type="journal article" date="2009" name="Environ. Microbiol.">
        <title>The genome of Polaromonas naphthalenivorans strain CJ2, isolated from coal tar-contaminated sediment, reveals physiological and metabolic versatility and evolution through extensive horizontal gene transfer.</title>
        <authorList>
            <person name="Yagi J.M."/>
            <person name="Sims D."/>
            <person name="Brettin T."/>
            <person name="Bruce D."/>
            <person name="Madsen E.L."/>
        </authorList>
    </citation>
    <scope>NUCLEOTIDE SEQUENCE [LARGE SCALE GENOMIC DNA]</scope>
    <source>
        <strain evidence="2">CJ2</strain>
        <plasmid evidence="2">Plasmid pPNAP03</plasmid>
    </source>
</reference>
<evidence type="ECO:0000313" key="1">
    <source>
        <dbReference type="EMBL" id="ABM39987.1"/>
    </source>
</evidence>
<geneLocation type="plasmid" evidence="1 2">
    <name>pPNAP03</name>
</geneLocation>
<dbReference type="OrthoDB" id="9868072at2"/>
<protein>
    <submittedName>
        <fullName evidence="1">Uncharacterized protein</fullName>
    </submittedName>
</protein>
<dbReference type="KEGG" id="pna:Pnap_4923"/>
<proteinExistence type="predicted"/>
<evidence type="ECO:0000313" key="2">
    <source>
        <dbReference type="Proteomes" id="UP000000644"/>
    </source>
</evidence>
<dbReference type="Proteomes" id="UP000000644">
    <property type="component" value="Plasmid pPNAP03"/>
</dbReference>
<keyword evidence="2" id="KW-1185">Reference proteome</keyword>
<dbReference type="HOGENOM" id="CLU_1336504_0_0_4"/>
<accession>A1VWF9</accession>
<dbReference type="RefSeq" id="WP_011798358.1">
    <property type="nucleotide sequence ID" value="NC_008759.1"/>
</dbReference>
<keyword evidence="1" id="KW-0614">Plasmid</keyword>
<dbReference type="EMBL" id="CP000532">
    <property type="protein sequence ID" value="ABM39987.1"/>
    <property type="molecule type" value="Genomic_DNA"/>
</dbReference>
<dbReference type="AlphaFoldDB" id="A1VWF9"/>
<name>A1VWF9_POLNA</name>
<organism evidence="1 2">
    <name type="scientific">Polaromonas naphthalenivorans (strain CJ2)</name>
    <dbReference type="NCBI Taxonomy" id="365044"/>
    <lineage>
        <taxon>Bacteria</taxon>
        <taxon>Pseudomonadati</taxon>
        <taxon>Pseudomonadota</taxon>
        <taxon>Betaproteobacteria</taxon>
        <taxon>Burkholderiales</taxon>
        <taxon>Comamonadaceae</taxon>
        <taxon>Polaromonas</taxon>
    </lineage>
</organism>